<dbReference type="VEuPathDB" id="FungiDB:MYCFIDRAFT_175668"/>
<dbReference type="OrthoDB" id="5954308at2759"/>
<evidence type="ECO:0000313" key="2">
    <source>
        <dbReference type="EMBL" id="EME82118.1"/>
    </source>
</evidence>
<organism evidence="2 3">
    <name type="scientific">Pseudocercospora fijiensis (strain CIRAD86)</name>
    <name type="common">Black leaf streak disease fungus</name>
    <name type="synonym">Mycosphaerella fijiensis</name>
    <dbReference type="NCBI Taxonomy" id="383855"/>
    <lineage>
        <taxon>Eukaryota</taxon>
        <taxon>Fungi</taxon>
        <taxon>Dikarya</taxon>
        <taxon>Ascomycota</taxon>
        <taxon>Pezizomycotina</taxon>
        <taxon>Dothideomycetes</taxon>
        <taxon>Dothideomycetidae</taxon>
        <taxon>Mycosphaerellales</taxon>
        <taxon>Mycosphaerellaceae</taxon>
        <taxon>Pseudocercospora</taxon>
    </lineage>
</organism>
<name>M3AY79_PSEFD</name>
<protein>
    <submittedName>
        <fullName evidence="2">Uncharacterized protein</fullName>
    </submittedName>
</protein>
<proteinExistence type="predicted"/>
<accession>M3AY79</accession>
<dbReference type="EMBL" id="KB446559">
    <property type="protein sequence ID" value="EME82118.1"/>
    <property type="molecule type" value="Genomic_DNA"/>
</dbReference>
<keyword evidence="3" id="KW-1185">Reference proteome</keyword>
<evidence type="ECO:0000256" key="1">
    <source>
        <dbReference type="SAM" id="Phobius"/>
    </source>
</evidence>
<dbReference type="HOGENOM" id="CLU_1826118_0_0_1"/>
<dbReference type="AlphaFoldDB" id="M3AY79"/>
<gene>
    <name evidence="2" type="ORF">MYCFIDRAFT_175668</name>
</gene>
<dbReference type="Proteomes" id="UP000016932">
    <property type="component" value="Unassembled WGS sequence"/>
</dbReference>
<reference evidence="2 3" key="1">
    <citation type="journal article" date="2012" name="PLoS Pathog.">
        <title>Diverse lifestyles and strategies of plant pathogenesis encoded in the genomes of eighteen Dothideomycetes fungi.</title>
        <authorList>
            <person name="Ohm R.A."/>
            <person name="Feau N."/>
            <person name="Henrissat B."/>
            <person name="Schoch C.L."/>
            <person name="Horwitz B.A."/>
            <person name="Barry K.W."/>
            <person name="Condon B.J."/>
            <person name="Copeland A.C."/>
            <person name="Dhillon B."/>
            <person name="Glaser F."/>
            <person name="Hesse C.N."/>
            <person name="Kosti I."/>
            <person name="LaButti K."/>
            <person name="Lindquist E.A."/>
            <person name="Lucas S."/>
            <person name="Salamov A.A."/>
            <person name="Bradshaw R.E."/>
            <person name="Ciuffetti L."/>
            <person name="Hamelin R.C."/>
            <person name="Kema G.H.J."/>
            <person name="Lawrence C."/>
            <person name="Scott J.A."/>
            <person name="Spatafora J.W."/>
            <person name="Turgeon B.G."/>
            <person name="de Wit P.J.G.M."/>
            <person name="Zhong S."/>
            <person name="Goodwin S.B."/>
            <person name="Grigoriev I.V."/>
        </authorList>
    </citation>
    <scope>NUCLEOTIDE SEQUENCE [LARGE SCALE GENOMIC DNA]</scope>
    <source>
        <strain evidence="2 3">CIRAD86</strain>
    </source>
</reference>
<sequence length="141" mass="15656">MISELRQMRDSRTARSRWQNQFIHPVSHICHYSRRCTEDGIHDIAVHHSPFSTRLAAKLIALPAAFFAGSYNFAFSQNAVPILYFQPSSVSTKVFAQVYYNGLNILAPVNVLGAAAFAYGMAVGAHDTRLRTPKGVLMGGW</sequence>
<dbReference type="KEGG" id="pfj:MYCFIDRAFT_175668"/>
<dbReference type="GeneID" id="19333421"/>
<dbReference type="RefSeq" id="XP_007927554.1">
    <property type="nucleotide sequence ID" value="XM_007929363.1"/>
</dbReference>
<keyword evidence="1" id="KW-1133">Transmembrane helix</keyword>
<evidence type="ECO:0000313" key="3">
    <source>
        <dbReference type="Proteomes" id="UP000016932"/>
    </source>
</evidence>
<keyword evidence="1" id="KW-0472">Membrane</keyword>
<feature type="transmembrane region" description="Helical" evidence="1">
    <location>
        <begin position="105"/>
        <end position="125"/>
    </location>
</feature>
<keyword evidence="1" id="KW-0812">Transmembrane</keyword>